<evidence type="ECO:0000313" key="3">
    <source>
        <dbReference type="Proteomes" id="UP001528920"/>
    </source>
</evidence>
<dbReference type="PANTHER" id="PTHR36966">
    <property type="entry name" value="REP-ASSOCIATED TYROSINE TRANSPOSASE"/>
    <property type="match status" value="1"/>
</dbReference>
<accession>A0ABT5VWB4</accession>
<evidence type="ECO:0000259" key="1">
    <source>
        <dbReference type="SMART" id="SM01321"/>
    </source>
</evidence>
<gene>
    <name evidence="2" type="ORF">L3049_17055</name>
</gene>
<reference evidence="2 3" key="1">
    <citation type="submission" date="2022-01" db="EMBL/GenBank/DDBJ databases">
        <title>Labilibaculum sp. nov, a marine bacterium isolated from Antarctica.</title>
        <authorList>
            <person name="Dai W."/>
        </authorList>
    </citation>
    <scope>NUCLEOTIDE SEQUENCE [LARGE SCALE GENOMIC DNA]</scope>
    <source>
        <strain evidence="2 3">DW002</strain>
    </source>
</reference>
<dbReference type="InterPro" id="IPR002686">
    <property type="entry name" value="Transposase_17"/>
</dbReference>
<dbReference type="EMBL" id="JAKJSC010000005">
    <property type="protein sequence ID" value="MDE5419704.1"/>
    <property type="molecule type" value="Genomic_DNA"/>
</dbReference>
<dbReference type="InterPro" id="IPR036515">
    <property type="entry name" value="Transposase_17_sf"/>
</dbReference>
<organism evidence="2 3">
    <name type="scientific">Paralabilibaculum antarcticum</name>
    <dbReference type="NCBI Taxonomy" id="2912572"/>
    <lineage>
        <taxon>Bacteria</taxon>
        <taxon>Pseudomonadati</taxon>
        <taxon>Bacteroidota</taxon>
        <taxon>Bacteroidia</taxon>
        <taxon>Marinilabiliales</taxon>
        <taxon>Marinifilaceae</taxon>
        <taxon>Paralabilibaculum</taxon>
    </lineage>
</organism>
<dbReference type="SMART" id="SM01321">
    <property type="entry name" value="Y1_Tnp"/>
    <property type="match status" value="1"/>
</dbReference>
<dbReference type="PANTHER" id="PTHR36966:SF1">
    <property type="entry name" value="REP-ASSOCIATED TYROSINE TRANSPOSASE"/>
    <property type="match status" value="1"/>
</dbReference>
<dbReference type="SUPFAM" id="SSF143422">
    <property type="entry name" value="Transposase IS200-like"/>
    <property type="match status" value="1"/>
</dbReference>
<feature type="domain" description="Transposase IS200-like" evidence="1">
    <location>
        <begin position="22"/>
        <end position="169"/>
    </location>
</feature>
<name>A0ABT5VWB4_9BACT</name>
<sequence>MAEKFQNKYRIPSARLQNWDYGSNAMYFVTICTQNRECYFGDVVDGEMHLSEIGKIVEEEWLKTFEMRPDMCLQMDEYAVMPNHFHAIIVIGENQYNVQRKDAMHCVSTNNKFAPQSKNLAAIMRGFKSGVTVNARRIDADFAWQARFHDHIIRNDESFQRIRNYISENPVKWSNDKFYNIG</sequence>
<dbReference type="Proteomes" id="UP001528920">
    <property type="component" value="Unassembled WGS sequence"/>
</dbReference>
<proteinExistence type="predicted"/>
<dbReference type="RefSeq" id="WP_275111033.1">
    <property type="nucleotide sequence ID" value="NZ_JAKJSC010000005.1"/>
</dbReference>
<keyword evidence="3" id="KW-1185">Reference proteome</keyword>
<evidence type="ECO:0000313" key="2">
    <source>
        <dbReference type="EMBL" id="MDE5419704.1"/>
    </source>
</evidence>
<protein>
    <recommendedName>
        <fullName evidence="1">Transposase IS200-like domain-containing protein</fullName>
    </recommendedName>
</protein>
<comment type="caution">
    <text evidence="2">The sequence shown here is derived from an EMBL/GenBank/DDBJ whole genome shotgun (WGS) entry which is preliminary data.</text>
</comment>
<dbReference type="InterPro" id="IPR052715">
    <property type="entry name" value="RAYT_transposase"/>
</dbReference>
<dbReference type="Gene3D" id="3.30.70.1290">
    <property type="entry name" value="Transposase IS200-like"/>
    <property type="match status" value="1"/>
</dbReference>